<proteinExistence type="predicted"/>
<sequence>MIVAVLQARMSSTRLPGKVLADVAGAPMVLRQVERLRRAASIDRLIMATSNEASDDPLARAVEAAGVEVFRGALNDVLGRFAGAVAGLADEDLMLRLTADCPLADPVLIEALIARHKAGGVDYSATTLPHRTYPIGLDAEILSAGLLRLMAREANDPYEREHVTPFVYRRPERFGLGGLTQDRDESQVRWTVDLPSDLAFVRAVYEALYPRKPAFTSGDIRALVRGRPDLAALGDLPRI</sequence>
<gene>
    <name evidence="1" type="ORF">DDF67_09235</name>
</gene>
<comment type="caution">
    <text evidence="1">The sequence shown here is derived from an EMBL/GenBank/DDBJ whole genome shotgun (WGS) entry which is preliminary data.</text>
</comment>
<name>A0A2T9K3P9_9CAUL</name>
<dbReference type="SUPFAM" id="SSF53448">
    <property type="entry name" value="Nucleotide-diphospho-sugar transferases"/>
    <property type="match status" value="1"/>
</dbReference>
<dbReference type="InterPro" id="IPR029044">
    <property type="entry name" value="Nucleotide-diphossugar_trans"/>
</dbReference>
<dbReference type="Pfam" id="PF02348">
    <property type="entry name" value="CTP_transf_3"/>
    <property type="match status" value="1"/>
</dbReference>
<keyword evidence="2" id="KW-1185">Reference proteome</keyword>
<keyword evidence="1" id="KW-0969">Cilium</keyword>
<dbReference type="PANTHER" id="PTHR42866:SF1">
    <property type="entry name" value="SPORE COAT POLYSACCHARIDE BIOSYNTHESIS PROTEIN SPSF"/>
    <property type="match status" value="1"/>
</dbReference>
<dbReference type="InterPro" id="IPR003329">
    <property type="entry name" value="Cytidylyl_trans"/>
</dbReference>
<reference evidence="1 2" key="1">
    <citation type="submission" date="2018-04" db="EMBL/GenBank/DDBJ databases">
        <title>The genome sequence of Caulobacter sp. 744.</title>
        <authorList>
            <person name="Gao J."/>
            <person name="Sun J."/>
        </authorList>
    </citation>
    <scope>NUCLEOTIDE SEQUENCE [LARGE SCALE GENOMIC DNA]</scope>
    <source>
        <strain evidence="1 2">774</strain>
    </source>
</reference>
<dbReference type="AlphaFoldDB" id="A0A2T9K3P9"/>
<dbReference type="OrthoDB" id="9801052at2"/>
<evidence type="ECO:0000313" key="2">
    <source>
        <dbReference type="Proteomes" id="UP000245073"/>
    </source>
</evidence>
<keyword evidence="1" id="KW-0966">Cell projection</keyword>
<dbReference type="PANTHER" id="PTHR42866">
    <property type="entry name" value="3-DEOXY-MANNO-OCTULOSONATE CYTIDYLYLTRANSFERASE"/>
    <property type="match status" value="1"/>
</dbReference>
<accession>A0A2T9K3P9</accession>
<organism evidence="1 2">
    <name type="scientific">Caulobacter endophyticus</name>
    <dbReference type="NCBI Taxonomy" id="2172652"/>
    <lineage>
        <taxon>Bacteria</taxon>
        <taxon>Pseudomonadati</taxon>
        <taxon>Pseudomonadota</taxon>
        <taxon>Alphaproteobacteria</taxon>
        <taxon>Caulobacterales</taxon>
        <taxon>Caulobacteraceae</taxon>
        <taxon>Caulobacter</taxon>
    </lineage>
</organism>
<dbReference type="Proteomes" id="UP000245073">
    <property type="component" value="Unassembled WGS sequence"/>
</dbReference>
<dbReference type="GO" id="GO:0005829">
    <property type="term" value="C:cytosol"/>
    <property type="evidence" value="ECO:0007669"/>
    <property type="project" value="TreeGrafter"/>
</dbReference>
<protein>
    <submittedName>
        <fullName evidence="1">Flagellin modification protein FlmC</fullName>
    </submittedName>
</protein>
<keyword evidence="1" id="KW-0282">Flagellum</keyword>
<dbReference type="RefSeq" id="WP_109100595.1">
    <property type="nucleotide sequence ID" value="NZ_QDKQ01000034.1"/>
</dbReference>
<dbReference type="EMBL" id="QDKQ01000034">
    <property type="protein sequence ID" value="PVM90608.1"/>
    <property type="molecule type" value="Genomic_DNA"/>
</dbReference>
<dbReference type="CDD" id="cd02518">
    <property type="entry name" value="GT2_SpsF"/>
    <property type="match status" value="1"/>
</dbReference>
<dbReference type="Gene3D" id="3.90.550.10">
    <property type="entry name" value="Spore Coat Polysaccharide Biosynthesis Protein SpsA, Chain A"/>
    <property type="match status" value="1"/>
</dbReference>
<evidence type="ECO:0000313" key="1">
    <source>
        <dbReference type="EMBL" id="PVM90608.1"/>
    </source>
</evidence>